<comment type="caution">
    <text evidence="2">The sequence shown here is derived from an EMBL/GenBank/DDBJ whole genome shotgun (WGS) entry which is preliminary data.</text>
</comment>
<gene>
    <name evidence="2" type="ORF">E2L05_13260</name>
</gene>
<dbReference type="InterPro" id="IPR039535">
    <property type="entry name" value="ASST-like"/>
</dbReference>
<dbReference type="InterPro" id="IPR011047">
    <property type="entry name" value="Quinoprotein_ADH-like_sf"/>
</dbReference>
<dbReference type="AlphaFoldDB" id="A0A4R6AWJ1"/>
<dbReference type="SUPFAM" id="SSF50998">
    <property type="entry name" value="Quinoprotein alcohol dehydrogenase-like"/>
    <property type="match status" value="1"/>
</dbReference>
<keyword evidence="1" id="KW-0472">Membrane</keyword>
<evidence type="ECO:0000313" key="2">
    <source>
        <dbReference type="EMBL" id="TDL86393.1"/>
    </source>
</evidence>
<dbReference type="EMBL" id="SMZO01000031">
    <property type="protein sequence ID" value="TDL86393.1"/>
    <property type="molecule type" value="Genomic_DNA"/>
</dbReference>
<dbReference type="Proteomes" id="UP000294562">
    <property type="component" value="Unassembled WGS sequence"/>
</dbReference>
<sequence>MSKIIPFVSFVFASVIVAFGLGVFITEFKLPPYRDIAAGAKTLRYAIKGFDAPPYRGQFLAVDPAHSPDEAAAARFTGERAARFPGNILMIGGLNEYLEVCPGDGCIAVETDRDGNIVHGYPYRPDAIFAADSTGGSFYREGQPADPRQIKRPIGMQQLPGGDLIVSFQTTGPMFPYTGGIARIDRDGNPIWYRFDYSHHWVTVTEDGRVLVPDLTLAEGDWDVPVGPRGRVIDAFCETGRPMVDGIQELDLDGNVVATYDIVGALEKSPWVSIMVRPFNACDPLHINYVDVLDSTAPGGDLAPGNMVISSRNLSAIFVYSPEEDRITRVIKGTFQQQHSVHHLEGGKALLFDNWGGSGAGNGSRLLEVDLAGGPERQVFPNPNEPAQPMLFSDRAGHLDISPDRNRALVSFTEAGIGVEVDLTTRSELMRYQSLHDLRDLDIASDAQKANAVRSKLFGMYYVGVPEL</sequence>
<accession>A0A4R6AWJ1</accession>
<organism evidence="2 3">
    <name type="scientific">Meridianimarinicoccus aquatilis</name>
    <dbReference type="NCBI Taxonomy" id="2552766"/>
    <lineage>
        <taxon>Bacteria</taxon>
        <taxon>Pseudomonadati</taxon>
        <taxon>Pseudomonadota</taxon>
        <taxon>Alphaproteobacteria</taxon>
        <taxon>Rhodobacterales</taxon>
        <taxon>Paracoccaceae</taxon>
        <taxon>Meridianimarinicoccus</taxon>
    </lineage>
</organism>
<keyword evidence="1" id="KW-0812">Transmembrane</keyword>
<keyword evidence="3" id="KW-1185">Reference proteome</keyword>
<keyword evidence="1" id="KW-1133">Transmembrane helix</keyword>
<dbReference type="Pfam" id="PF14269">
    <property type="entry name" value="Arylsulfotran_2"/>
    <property type="match status" value="1"/>
</dbReference>
<proteinExistence type="predicted"/>
<evidence type="ECO:0000313" key="3">
    <source>
        <dbReference type="Proteomes" id="UP000294562"/>
    </source>
</evidence>
<name>A0A4R6AWJ1_9RHOB</name>
<protein>
    <recommendedName>
        <fullName evidence="4">Aryl sulfotransferase</fullName>
    </recommendedName>
</protein>
<dbReference type="RefSeq" id="WP_133343386.1">
    <property type="nucleotide sequence ID" value="NZ_SMZO01000031.1"/>
</dbReference>
<feature type="transmembrane region" description="Helical" evidence="1">
    <location>
        <begin position="7"/>
        <end position="25"/>
    </location>
</feature>
<dbReference type="OrthoDB" id="264813at2"/>
<reference evidence="2 3" key="1">
    <citation type="submission" date="2019-03" db="EMBL/GenBank/DDBJ databases">
        <title>Rhodobacteraceae bacterium SM1902, a new member of the family Rhodobacteraceae isolated from Yantai.</title>
        <authorList>
            <person name="Sun Y."/>
        </authorList>
    </citation>
    <scope>NUCLEOTIDE SEQUENCE [LARGE SCALE GENOMIC DNA]</scope>
    <source>
        <strain evidence="2 3">SM1902</strain>
    </source>
</reference>
<evidence type="ECO:0000256" key="1">
    <source>
        <dbReference type="SAM" id="Phobius"/>
    </source>
</evidence>
<evidence type="ECO:0008006" key="4">
    <source>
        <dbReference type="Google" id="ProtNLM"/>
    </source>
</evidence>